<evidence type="ECO:0000259" key="9">
    <source>
        <dbReference type="Pfam" id="PF23783"/>
    </source>
</evidence>
<evidence type="ECO:0000256" key="4">
    <source>
        <dbReference type="ARBA" id="ARBA00022741"/>
    </source>
</evidence>
<feature type="domain" description="TiaS C-terminal zinc ribbon" evidence="9">
    <location>
        <begin position="370"/>
        <end position="406"/>
    </location>
</feature>
<evidence type="ECO:0000256" key="3">
    <source>
        <dbReference type="ARBA" id="ARBA00022694"/>
    </source>
</evidence>
<keyword evidence="10" id="KW-0238">DNA-binding</keyword>
<sequence>MFVAADDTDSMRGNCTTYLATEIIRELVIDGDLDLIGFPRLVRLNPAIPWKTRGNGSLVMRFGRGVGNKTFIGQISGKDLFCFEEQDDWEPDEDSILEKIVPLVERFHDPVDSDPGIVVSRTRPSYDFYLRGVRKVMKRSDIEAEIDRIGAKTFVLGCGRGLIGCICGMAWVPKDFTYELLAYRPQERWGTERVFDPGSIEKADHEISTSFNSWEDRFRKVAMVPGTPCPVMYGFRGDDVPDLIRGHDIIKTEPQSRWVVFQTNQGTDDHIITEFSPEEFIPNSSYLIKGTVVSVERIRGGHTFVTLSTDLGDVVCGAYEPSREFRRALDWLVKGDEIEVMGELRDSPRTLNIEKMHVLKTVDEFEKVSNPVCPSCGRTMSSVGKGQGYRCKRCGTRSDDPVVRKCIRWVVPGWYEPPTAARRHLSKPLKRMGEIQPVEFVDCRNP</sequence>
<dbReference type="PANTHER" id="PTHR40705">
    <property type="entry name" value="TRNA(ILE2) 2-AGMATINYLCYTIDINE SYNTHETASE TIAS"/>
    <property type="match status" value="1"/>
</dbReference>
<keyword evidence="4 6" id="KW-0547">Nucleotide-binding</keyword>
<protein>
    <recommendedName>
        <fullName evidence="6">tRNA(Ile2) 2-agmatinylcytidine synthetase TiaS</fullName>
        <shortName evidence="6">tRNA(Ile2)-agm2C synthetase</shortName>
        <ecNumber evidence="6">6.3.4.22</ecNumber>
    </recommendedName>
    <alternativeName>
        <fullName evidence="6">tRNA(Ile2) agmatidine synthetase</fullName>
    </alternativeName>
</protein>
<name>A0A3G3IIU4_9ARCH</name>
<dbReference type="GO" id="GO:0003677">
    <property type="term" value="F:DNA binding"/>
    <property type="evidence" value="ECO:0007669"/>
    <property type="project" value="UniProtKB-KW"/>
</dbReference>
<dbReference type="InterPro" id="IPR053870">
    <property type="entry name" value="TiaS-like_TCKD"/>
</dbReference>
<dbReference type="Pfam" id="PF23783">
    <property type="entry name" value="Zn_ribbon_TiaS"/>
    <property type="match status" value="1"/>
</dbReference>
<dbReference type="CDD" id="cd04482">
    <property type="entry name" value="RPA2_OBF_like"/>
    <property type="match status" value="1"/>
</dbReference>
<evidence type="ECO:0000256" key="1">
    <source>
        <dbReference type="ARBA" id="ARBA00022490"/>
    </source>
</evidence>
<keyword evidence="5 6" id="KW-0067">ATP-binding</keyword>
<dbReference type="OMA" id="GMCTTYL"/>
<dbReference type="PANTHER" id="PTHR40705:SF2">
    <property type="entry name" value="DUF1743 DOMAIN-CONTAINING PROTEIN"/>
    <property type="match status" value="1"/>
</dbReference>
<dbReference type="GO" id="GO:0016879">
    <property type="term" value="F:ligase activity, forming carbon-nitrogen bonds"/>
    <property type="evidence" value="ECO:0007669"/>
    <property type="project" value="UniProtKB-UniRule"/>
</dbReference>
<dbReference type="AlphaFoldDB" id="A0A3G3IIU4"/>
<dbReference type="Gene3D" id="2.40.50.1010">
    <property type="match status" value="1"/>
</dbReference>
<dbReference type="Pfam" id="PF08489">
    <property type="entry name" value="TiaS_FLD"/>
    <property type="match status" value="1"/>
</dbReference>
<evidence type="ECO:0000259" key="7">
    <source>
        <dbReference type="Pfam" id="PF08489"/>
    </source>
</evidence>
<gene>
    <name evidence="6" type="primary">tiaS</name>
    <name evidence="10" type="ORF">BKD89_08240</name>
</gene>
<comment type="subcellular location">
    <subcellularLocation>
        <location evidence="6">Cytoplasm</location>
    </subcellularLocation>
</comment>
<dbReference type="InterPro" id="IPR024913">
    <property type="entry name" value="tRNA_Ile2__agm2C_synt"/>
</dbReference>
<keyword evidence="3 6" id="KW-0819">tRNA processing</keyword>
<organism evidence="10 11">
    <name type="scientific">Methanomethylophilus alvi</name>
    <dbReference type="NCBI Taxonomy" id="1291540"/>
    <lineage>
        <taxon>Archaea</taxon>
        <taxon>Methanobacteriati</taxon>
        <taxon>Thermoplasmatota</taxon>
        <taxon>Thermoplasmata</taxon>
        <taxon>Methanomassiliicoccales</taxon>
        <taxon>Methanomethylophilaceae</taxon>
        <taxon>Methanomethylophilus</taxon>
    </lineage>
</organism>
<evidence type="ECO:0000259" key="8">
    <source>
        <dbReference type="Pfam" id="PF22641"/>
    </source>
</evidence>
<evidence type="ECO:0000313" key="10">
    <source>
        <dbReference type="EMBL" id="AYQ55770.1"/>
    </source>
</evidence>
<comment type="function">
    <text evidence="6">ATP-dependent agmatine transferase that catalyzes the formation of 2-agmatinylcytidine (agm2C) at the wobble position (C34) of tRNA(Ile2), converting the codon specificity from AUG to AUA.</text>
</comment>
<feature type="domain" description="TiaS FLD" evidence="7">
    <location>
        <begin position="159"/>
        <end position="270"/>
    </location>
</feature>
<dbReference type="Pfam" id="PF22641">
    <property type="entry name" value="TiaS_TCKD"/>
    <property type="match status" value="1"/>
</dbReference>
<dbReference type="Gene3D" id="3.90.600.20">
    <property type="match status" value="1"/>
</dbReference>
<accession>A0A3G3IIU4</accession>
<keyword evidence="1 6" id="KW-0963">Cytoplasm</keyword>
<proteinExistence type="inferred from homology"/>
<dbReference type="Proteomes" id="UP000273278">
    <property type="component" value="Chromosome"/>
</dbReference>
<feature type="domain" description="TiaS-like TCKD" evidence="8">
    <location>
        <begin position="2"/>
        <end position="158"/>
    </location>
</feature>
<comment type="similarity">
    <text evidence="6">Belongs to the TiaS family.</text>
</comment>
<dbReference type="EC" id="6.3.4.22" evidence="6"/>
<evidence type="ECO:0000313" key="11">
    <source>
        <dbReference type="Proteomes" id="UP000273278"/>
    </source>
</evidence>
<dbReference type="GO" id="GO:0005737">
    <property type="term" value="C:cytoplasm"/>
    <property type="evidence" value="ECO:0007669"/>
    <property type="project" value="UniProtKB-SubCell"/>
</dbReference>
<reference evidence="10 11" key="1">
    <citation type="submission" date="2016-10" db="EMBL/GenBank/DDBJ databases">
        <title>Complete genome of the TMA-utilizing, human hosted archaeon Methanomethylophilus alvus Gen. nov, sp. nov., strain Mx-05, derived from a pure culture.</title>
        <authorList>
            <person name="Brugere J.-F."/>
            <person name="Ben Hania W."/>
            <person name="Chaudhary P.P."/>
            <person name="Gaci N."/>
            <person name="Borrel G."/>
            <person name="Cao Van Tuat L."/>
            <person name="Fardeau M.-L."/>
            <person name="Harris H.M.B."/>
            <person name="O'Toole P.W."/>
            <person name="Ollivier B."/>
        </authorList>
    </citation>
    <scope>NUCLEOTIDE SEQUENCE [LARGE SCALE GENOMIC DNA]</scope>
    <source>
        <strain evidence="10 11">Mx-05</strain>
    </source>
</reference>
<dbReference type="EMBL" id="CP017686">
    <property type="protein sequence ID" value="AYQ55770.1"/>
    <property type="molecule type" value="Genomic_DNA"/>
</dbReference>
<dbReference type="Gene3D" id="3.30.70.2200">
    <property type="match status" value="1"/>
</dbReference>
<evidence type="ECO:0000256" key="5">
    <source>
        <dbReference type="ARBA" id="ARBA00022840"/>
    </source>
</evidence>
<keyword evidence="2 6" id="KW-0436">Ligase</keyword>
<dbReference type="RefSeq" id="WP_015505553.1">
    <property type="nucleotide sequence ID" value="NZ_CP017686.1"/>
</dbReference>
<dbReference type="HAMAP" id="MF_01892">
    <property type="entry name" value="tRNA_Ile2_agm2C_synt"/>
    <property type="match status" value="1"/>
</dbReference>
<dbReference type="GeneID" id="41322445"/>
<evidence type="ECO:0000256" key="2">
    <source>
        <dbReference type="ARBA" id="ARBA00022598"/>
    </source>
</evidence>
<dbReference type="InterPro" id="IPR013696">
    <property type="entry name" value="TiaS_FLD"/>
</dbReference>
<dbReference type="GO" id="GO:0002101">
    <property type="term" value="P:tRNA wobble cytosine modification"/>
    <property type="evidence" value="ECO:0007669"/>
    <property type="project" value="UniProtKB-UniRule"/>
</dbReference>
<dbReference type="GO" id="GO:0005524">
    <property type="term" value="F:ATP binding"/>
    <property type="evidence" value="ECO:0007669"/>
    <property type="project" value="UniProtKB-KW"/>
</dbReference>
<dbReference type="InterPro" id="IPR055394">
    <property type="entry name" value="Zn_ribbon_TiaS"/>
</dbReference>
<evidence type="ECO:0000256" key="6">
    <source>
        <dbReference type="HAMAP-Rule" id="MF_01892"/>
    </source>
</evidence>
<comment type="catalytic activity">
    <reaction evidence="6">
        <text>cytidine(34) in tRNA(Ile2) + agmatine + ATP + H2O = 2-agmatinylcytidine(34) in tRNA(Ile2) + AMP + 2 phosphate + 2 H(+)</text>
        <dbReference type="Rhea" id="RHEA:43608"/>
        <dbReference type="Rhea" id="RHEA-COMP:10625"/>
        <dbReference type="Rhea" id="RHEA-COMP:10626"/>
        <dbReference type="ChEBI" id="CHEBI:15377"/>
        <dbReference type="ChEBI" id="CHEBI:15378"/>
        <dbReference type="ChEBI" id="CHEBI:30616"/>
        <dbReference type="ChEBI" id="CHEBI:43474"/>
        <dbReference type="ChEBI" id="CHEBI:58145"/>
        <dbReference type="ChEBI" id="CHEBI:82748"/>
        <dbReference type="ChEBI" id="CHEBI:83545"/>
        <dbReference type="ChEBI" id="CHEBI:456215"/>
        <dbReference type="EC" id="6.3.4.22"/>
    </reaction>
</comment>